<organism evidence="1 2">
    <name type="scientific">Streptomyces dysideae</name>
    <dbReference type="NCBI Taxonomy" id="909626"/>
    <lineage>
        <taxon>Bacteria</taxon>
        <taxon>Bacillati</taxon>
        <taxon>Actinomycetota</taxon>
        <taxon>Actinomycetes</taxon>
        <taxon>Kitasatosporales</taxon>
        <taxon>Streptomycetaceae</taxon>
        <taxon>Streptomyces</taxon>
    </lineage>
</organism>
<reference evidence="1 2" key="1">
    <citation type="submission" date="2015-10" db="EMBL/GenBank/DDBJ databases">
        <title>Draft genome sequence of Streptomyces sp. RV15, isolated from a marine sponge.</title>
        <authorList>
            <person name="Ruckert C."/>
            <person name="Abdelmohsen U.R."/>
            <person name="Winkler A."/>
            <person name="Hentschel U."/>
            <person name="Kalinowski J."/>
            <person name="Kampfer P."/>
            <person name="Glaeser S."/>
        </authorList>
    </citation>
    <scope>NUCLEOTIDE SEQUENCE [LARGE SCALE GENOMIC DNA]</scope>
    <source>
        <strain evidence="1 2">RV15</strain>
    </source>
</reference>
<dbReference type="Proteomes" id="UP000053260">
    <property type="component" value="Unassembled WGS sequence"/>
</dbReference>
<sequence length="76" mass="7615">MARVMTAVEPIVLAQRGPSLADRVLFGELDSHVPCAGGVGEGGLGAQLLGALAGAVVGSRPVHRRSALEMSGPPCP</sequence>
<protein>
    <submittedName>
        <fullName evidence="1">Uncharacterized protein</fullName>
    </submittedName>
</protein>
<keyword evidence="2" id="KW-1185">Reference proteome</keyword>
<evidence type="ECO:0000313" key="2">
    <source>
        <dbReference type="Proteomes" id="UP000053260"/>
    </source>
</evidence>
<proteinExistence type="predicted"/>
<accession>A0A117RXD4</accession>
<evidence type="ECO:0000313" key="1">
    <source>
        <dbReference type="EMBL" id="KUO14781.1"/>
    </source>
</evidence>
<name>A0A117RXD4_9ACTN</name>
<dbReference type="STRING" id="909626.AQJ91_45055"/>
<comment type="caution">
    <text evidence="1">The sequence shown here is derived from an EMBL/GenBank/DDBJ whole genome shotgun (WGS) entry which is preliminary data.</text>
</comment>
<gene>
    <name evidence="1" type="ORF">AQJ91_45055</name>
</gene>
<dbReference type="EMBL" id="LMXB01000132">
    <property type="protein sequence ID" value="KUO14781.1"/>
    <property type="molecule type" value="Genomic_DNA"/>
</dbReference>
<dbReference type="AlphaFoldDB" id="A0A117RXD4"/>